<evidence type="ECO:0000313" key="2">
    <source>
        <dbReference type="EMBL" id="SPC80316.1"/>
    </source>
</evidence>
<name>A0A2N9IJ60_FAGSY</name>
<proteinExistence type="predicted"/>
<dbReference type="EMBL" id="OIVN01000444">
    <property type="protein sequence ID" value="SPC80316.1"/>
    <property type="molecule type" value="Genomic_DNA"/>
</dbReference>
<dbReference type="GO" id="GO:0001709">
    <property type="term" value="P:cell fate determination"/>
    <property type="evidence" value="ECO:0007669"/>
    <property type="project" value="TreeGrafter"/>
</dbReference>
<dbReference type="InterPro" id="IPR040361">
    <property type="entry name" value="TPD1"/>
</dbReference>
<evidence type="ECO:0000256" key="1">
    <source>
        <dbReference type="ARBA" id="ARBA00022729"/>
    </source>
</evidence>
<dbReference type="EMBL" id="OIVN01005868">
    <property type="protein sequence ID" value="SPD24304.1"/>
    <property type="molecule type" value="Genomic_DNA"/>
</dbReference>
<gene>
    <name evidence="3" type="ORF">FSB_LOCUS52186</name>
    <name evidence="2" type="ORF">FSB_LOCUS8198</name>
</gene>
<protein>
    <submittedName>
        <fullName evidence="3">Uncharacterized protein</fullName>
    </submittedName>
</protein>
<dbReference type="Pfam" id="PF24068">
    <property type="entry name" value="TPD1_C"/>
    <property type="match status" value="1"/>
</dbReference>
<reference evidence="3" key="1">
    <citation type="submission" date="2018-02" db="EMBL/GenBank/DDBJ databases">
        <authorList>
            <person name="Cohen D.B."/>
            <person name="Kent A.D."/>
        </authorList>
    </citation>
    <scope>NUCLEOTIDE SEQUENCE</scope>
</reference>
<sequence length="179" mass="19503">MMMRGVLGSLGVQRVSLVSMAIVFAFVFAVLLVVQLFHSEHVGEVGSKLLVFSKENRPSLTRKLLQSAEGGDMNRMGKACSKDDIVIFQGSTAPLPNGIPAFIVQILNVCVSGCSISNIHISCGWFSSTQLINPRVFRRLYYDDCLINNGEALGPGETLSFQYANTFLYPLSVSSVQCC</sequence>
<dbReference type="PANTHER" id="PTHR33184:SF61">
    <property type="entry name" value="TPD1 PROTEIN HOMOLOG 1"/>
    <property type="match status" value="1"/>
</dbReference>
<keyword evidence="1" id="KW-0732">Signal</keyword>
<dbReference type="PANTHER" id="PTHR33184">
    <property type="entry name" value="PROTEIN TAPETUM DETERMINANT 1-LIKE-RELATED"/>
    <property type="match status" value="1"/>
</dbReference>
<evidence type="ECO:0000313" key="3">
    <source>
        <dbReference type="EMBL" id="SPD24304.1"/>
    </source>
</evidence>
<organism evidence="3">
    <name type="scientific">Fagus sylvatica</name>
    <name type="common">Beechnut</name>
    <dbReference type="NCBI Taxonomy" id="28930"/>
    <lineage>
        <taxon>Eukaryota</taxon>
        <taxon>Viridiplantae</taxon>
        <taxon>Streptophyta</taxon>
        <taxon>Embryophyta</taxon>
        <taxon>Tracheophyta</taxon>
        <taxon>Spermatophyta</taxon>
        <taxon>Magnoliopsida</taxon>
        <taxon>eudicotyledons</taxon>
        <taxon>Gunneridae</taxon>
        <taxon>Pentapetalae</taxon>
        <taxon>rosids</taxon>
        <taxon>fabids</taxon>
        <taxon>Fagales</taxon>
        <taxon>Fagaceae</taxon>
        <taxon>Fagus</taxon>
    </lineage>
</organism>
<accession>A0A2N9IJ60</accession>
<dbReference type="AlphaFoldDB" id="A0A2N9IJ60"/>